<dbReference type="AlphaFoldDB" id="A0A430UTE3"/>
<dbReference type="Proteomes" id="UP000287155">
    <property type="component" value="Unassembled WGS sequence"/>
</dbReference>
<accession>A0A430UTE3</accession>
<evidence type="ECO:0000256" key="1">
    <source>
        <dbReference type="ARBA" id="ARBA00008909"/>
    </source>
</evidence>
<organism evidence="3 4">
    <name type="scientific">Thermus scotoductus</name>
    <dbReference type="NCBI Taxonomy" id="37636"/>
    <lineage>
        <taxon>Bacteria</taxon>
        <taxon>Thermotogati</taxon>
        <taxon>Deinococcota</taxon>
        <taxon>Deinococci</taxon>
        <taxon>Thermales</taxon>
        <taxon>Thermaceae</taxon>
        <taxon>Thermus</taxon>
    </lineage>
</organism>
<name>A0A430UTE3_THESC</name>
<dbReference type="Pfam" id="PF01446">
    <property type="entry name" value="Rep_1"/>
    <property type="match status" value="1"/>
</dbReference>
<reference evidence="3 4" key="1">
    <citation type="journal article" date="2019" name="Extremophiles">
        <title>Biogeography of thermophiles and predominance of Thermus scotoductus in domestic water heaters.</title>
        <authorList>
            <person name="Wilpiszeski R.L."/>
            <person name="Zhang Z."/>
            <person name="House C.H."/>
        </authorList>
    </citation>
    <scope>NUCLEOTIDE SEQUENCE [LARGE SCALE GENOMIC DNA]</scope>
    <source>
        <strain evidence="3 4">14_S14</strain>
    </source>
</reference>
<comment type="similarity">
    <text evidence="1">Belongs to the Gram-positive plasmids replication protein type 1 family.</text>
</comment>
<keyword evidence="2" id="KW-0235">DNA replication</keyword>
<dbReference type="GO" id="GO:0006260">
    <property type="term" value="P:DNA replication"/>
    <property type="evidence" value="ECO:0007669"/>
    <property type="project" value="UniProtKB-KW"/>
</dbReference>
<proteinExistence type="inferred from homology"/>
<dbReference type="GO" id="GO:0003677">
    <property type="term" value="F:DNA binding"/>
    <property type="evidence" value="ECO:0007669"/>
    <property type="project" value="InterPro"/>
</dbReference>
<evidence type="ECO:0000256" key="2">
    <source>
        <dbReference type="ARBA" id="ARBA00022705"/>
    </source>
</evidence>
<dbReference type="InterPro" id="IPR000989">
    <property type="entry name" value="Rep"/>
</dbReference>
<evidence type="ECO:0000313" key="3">
    <source>
        <dbReference type="EMBL" id="RTI11854.1"/>
    </source>
</evidence>
<comment type="caution">
    <text evidence="3">The sequence shown here is derived from an EMBL/GenBank/DDBJ whole genome shotgun (WGS) entry which is preliminary data.</text>
</comment>
<sequence length="439" mass="48817">MGKSPRGIVPSFPQKIGTPAPWGASFALSPVDREPARRRAYALREVSRSLLMAYELGGHFPGLITCGLPLTQGEWVSLALYEGEEVVARATGIRTCGSVWACPVCAPVEADRRGEALARVVARRWARGWRVAHAVLTVRHTRGQGLEAVFRVLSQAWRRMTSHRAVRGFLQGWEWHRAVEITYGGNGWHPHLHLLLLAPPGVDPYLLEEPLWEAWREAVEAVGWAPSSRGGYAYQVPESQEDAVEVSRYNEKTWGLPQESSLGPRKEGKGGLGPFELLAVAAQGVEDEDLWATPELVDPIFEEELEGVGLDTPGLLRPRPRARVSPVVARTLWVEYVEATKGRKRTGMSRGLQAEVQQVLEEVEAEGKAAFQGLRLREVVQVRFCTYLWLLRARRLAYLLHWAEVLGSLAQACALAGLVPEEEWREVYRAQAPPEEGVA</sequence>
<evidence type="ECO:0000313" key="4">
    <source>
        <dbReference type="Proteomes" id="UP000287155"/>
    </source>
</evidence>
<gene>
    <name evidence="3" type="ORF">CSW27_11510</name>
</gene>
<protein>
    <submittedName>
        <fullName evidence="3">Uncharacterized protein</fullName>
    </submittedName>
</protein>
<dbReference type="EMBL" id="PEMJ01000340">
    <property type="protein sequence ID" value="RTI11854.1"/>
    <property type="molecule type" value="Genomic_DNA"/>
</dbReference>